<dbReference type="Gramene" id="LPERR12G06570.1">
    <property type="protein sequence ID" value="LPERR12G06570.1"/>
    <property type="gene ID" value="LPERR12G06570"/>
</dbReference>
<dbReference type="Proteomes" id="UP000032180">
    <property type="component" value="Chromosome 12"/>
</dbReference>
<dbReference type="HOGENOM" id="CLU_187926_0_0_1"/>
<reference evidence="1 2" key="1">
    <citation type="submission" date="2012-08" db="EMBL/GenBank/DDBJ databases">
        <title>Oryza genome evolution.</title>
        <authorList>
            <person name="Wing R.A."/>
        </authorList>
    </citation>
    <scope>NUCLEOTIDE SEQUENCE</scope>
</reference>
<organism evidence="1 2">
    <name type="scientific">Leersia perrieri</name>
    <dbReference type="NCBI Taxonomy" id="77586"/>
    <lineage>
        <taxon>Eukaryota</taxon>
        <taxon>Viridiplantae</taxon>
        <taxon>Streptophyta</taxon>
        <taxon>Embryophyta</taxon>
        <taxon>Tracheophyta</taxon>
        <taxon>Spermatophyta</taxon>
        <taxon>Magnoliopsida</taxon>
        <taxon>Liliopsida</taxon>
        <taxon>Poales</taxon>
        <taxon>Poaceae</taxon>
        <taxon>BOP clade</taxon>
        <taxon>Oryzoideae</taxon>
        <taxon>Oryzeae</taxon>
        <taxon>Oryzinae</taxon>
        <taxon>Leersia</taxon>
    </lineage>
</organism>
<reference evidence="1" key="3">
    <citation type="submission" date="2015-04" db="UniProtKB">
        <authorList>
            <consortium name="EnsemblPlants"/>
        </authorList>
    </citation>
    <scope>IDENTIFICATION</scope>
</reference>
<dbReference type="AlphaFoldDB" id="A0A0D9XY74"/>
<dbReference type="EnsemblPlants" id="LPERR12G06570.1">
    <property type="protein sequence ID" value="LPERR12G06570.1"/>
    <property type="gene ID" value="LPERR12G06570"/>
</dbReference>
<accession>A0A0D9XY74</accession>
<sequence>MVHRAADHDQVARRRPAQQMKEEVVRLACNKGKSCRFKKSCFVSKEDDAASAAMLLVACVVCSPSSRPLS</sequence>
<dbReference type="PANTHER" id="PTHR38398">
    <property type="entry name" value="EXPRESSED PROTEIN"/>
    <property type="match status" value="1"/>
</dbReference>
<evidence type="ECO:0000313" key="2">
    <source>
        <dbReference type="Proteomes" id="UP000032180"/>
    </source>
</evidence>
<protein>
    <submittedName>
        <fullName evidence="1">Uncharacterized protein</fullName>
    </submittedName>
</protein>
<name>A0A0D9XY74_9ORYZ</name>
<proteinExistence type="predicted"/>
<dbReference type="PANTHER" id="PTHR38398:SF1">
    <property type="entry name" value="EXPRESSED PROTEIN"/>
    <property type="match status" value="1"/>
</dbReference>
<keyword evidence="2" id="KW-1185">Reference proteome</keyword>
<evidence type="ECO:0000313" key="1">
    <source>
        <dbReference type="EnsemblPlants" id="LPERR12G06570.1"/>
    </source>
</evidence>
<reference evidence="2" key="2">
    <citation type="submission" date="2013-12" db="EMBL/GenBank/DDBJ databases">
        <authorList>
            <person name="Yu Y."/>
            <person name="Lee S."/>
            <person name="de Baynast K."/>
            <person name="Wissotski M."/>
            <person name="Liu L."/>
            <person name="Talag J."/>
            <person name="Goicoechea J."/>
            <person name="Angelova A."/>
            <person name="Jetty R."/>
            <person name="Kudrna D."/>
            <person name="Golser W."/>
            <person name="Rivera L."/>
            <person name="Zhang J."/>
            <person name="Wing R."/>
        </authorList>
    </citation>
    <scope>NUCLEOTIDE SEQUENCE</scope>
</reference>